<accession>A0AAN9CKF7</accession>
<feature type="transmembrane region" description="Helical" evidence="1">
    <location>
        <begin position="338"/>
        <end position="358"/>
    </location>
</feature>
<evidence type="ECO:0000259" key="3">
    <source>
        <dbReference type="SMART" id="SM00409"/>
    </source>
</evidence>
<dbReference type="PANTHER" id="PTHR21063">
    <property type="entry name" value="LFA-3"/>
    <property type="match status" value="1"/>
</dbReference>
<keyword evidence="1" id="KW-0472">Membrane</keyword>
<dbReference type="EMBL" id="JAYKXH010000018">
    <property type="protein sequence ID" value="KAK7136658.1"/>
    <property type="molecule type" value="Genomic_DNA"/>
</dbReference>
<feature type="domain" description="Immunoglobulin" evidence="3">
    <location>
        <begin position="229"/>
        <end position="331"/>
    </location>
</feature>
<organism evidence="4 5">
    <name type="scientific">Phoxinus phoxinus</name>
    <name type="common">Eurasian minnow</name>
    <dbReference type="NCBI Taxonomy" id="58324"/>
    <lineage>
        <taxon>Eukaryota</taxon>
        <taxon>Metazoa</taxon>
        <taxon>Chordata</taxon>
        <taxon>Craniata</taxon>
        <taxon>Vertebrata</taxon>
        <taxon>Euteleostomi</taxon>
        <taxon>Actinopterygii</taxon>
        <taxon>Neopterygii</taxon>
        <taxon>Teleostei</taxon>
        <taxon>Ostariophysi</taxon>
        <taxon>Cypriniformes</taxon>
        <taxon>Leuciscidae</taxon>
        <taxon>Phoxininae</taxon>
        <taxon>Phoxinus</taxon>
    </lineage>
</organism>
<evidence type="ECO:0000313" key="4">
    <source>
        <dbReference type="EMBL" id="KAK7136658.1"/>
    </source>
</evidence>
<keyword evidence="1" id="KW-1133">Transmembrane helix</keyword>
<dbReference type="PANTHER" id="PTHR21063:SF4">
    <property type="entry name" value="CD48 ANTIGEN-RELATED"/>
    <property type="match status" value="1"/>
</dbReference>
<dbReference type="Pfam" id="PF07686">
    <property type="entry name" value="V-set"/>
    <property type="match status" value="4"/>
</dbReference>
<dbReference type="Proteomes" id="UP001364617">
    <property type="component" value="Unassembled WGS sequence"/>
</dbReference>
<feature type="chain" id="PRO_5042825700" description="Immunoglobulin domain-containing protein" evidence="2">
    <location>
        <begin position="20"/>
        <end position="500"/>
    </location>
</feature>
<dbReference type="Gene3D" id="2.60.40.10">
    <property type="entry name" value="Immunoglobulins"/>
    <property type="match status" value="4"/>
</dbReference>
<dbReference type="InterPro" id="IPR013106">
    <property type="entry name" value="Ig_V-set"/>
</dbReference>
<dbReference type="AlphaFoldDB" id="A0AAN9CKF7"/>
<dbReference type="InterPro" id="IPR036179">
    <property type="entry name" value="Ig-like_dom_sf"/>
</dbReference>
<proteinExistence type="predicted"/>
<feature type="domain" description="Immunoglobulin" evidence="3">
    <location>
        <begin position="122"/>
        <end position="226"/>
    </location>
</feature>
<protein>
    <recommendedName>
        <fullName evidence="3">Immunoglobulin domain-containing protein</fullName>
    </recommendedName>
</protein>
<gene>
    <name evidence="4" type="ORF">R3I93_016870</name>
</gene>
<feature type="signal peptide" evidence="2">
    <location>
        <begin position="1"/>
        <end position="19"/>
    </location>
</feature>
<evidence type="ECO:0000256" key="2">
    <source>
        <dbReference type="SAM" id="SignalP"/>
    </source>
</evidence>
<feature type="domain" description="Immunoglobulin" evidence="3">
    <location>
        <begin position="19"/>
        <end position="117"/>
    </location>
</feature>
<comment type="caution">
    <text evidence="4">The sequence shown here is derived from an EMBL/GenBank/DDBJ whole genome shotgun (WGS) entry which is preliminary data.</text>
</comment>
<dbReference type="InterPro" id="IPR003599">
    <property type="entry name" value="Ig_sub"/>
</dbReference>
<keyword evidence="1" id="KW-0812">Transmembrane</keyword>
<feature type="domain" description="Immunoglobulin" evidence="3">
    <location>
        <begin position="370"/>
        <end position="470"/>
    </location>
</feature>
<dbReference type="InterPro" id="IPR013783">
    <property type="entry name" value="Ig-like_fold"/>
</dbReference>
<dbReference type="SMART" id="SM00409">
    <property type="entry name" value="IG"/>
    <property type="match status" value="4"/>
</dbReference>
<keyword evidence="2" id="KW-0732">Signal</keyword>
<keyword evidence="5" id="KW-1185">Reference proteome</keyword>
<evidence type="ECO:0000256" key="1">
    <source>
        <dbReference type="SAM" id="Phobius"/>
    </source>
</evidence>
<reference evidence="4 5" key="1">
    <citation type="submission" date="2024-02" db="EMBL/GenBank/DDBJ databases">
        <title>Chromosome-level genome assembly of the Eurasian Minnow (Phoxinus phoxinus).</title>
        <authorList>
            <person name="Oriowo T.O."/>
            <person name="Martin S."/>
            <person name="Stange M."/>
            <person name="Chrysostomakis Y."/>
            <person name="Brown T."/>
            <person name="Winkler S."/>
            <person name="Kukowka S."/>
            <person name="Myers E.W."/>
            <person name="Bohne A."/>
        </authorList>
    </citation>
    <scope>NUCLEOTIDE SEQUENCE [LARGE SCALE GENOMIC DNA]</scope>
    <source>
        <strain evidence="4">ZFMK-TIS-60720</strain>
        <tissue evidence="4">Whole Organism</tissue>
    </source>
</reference>
<evidence type="ECO:0000313" key="5">
    <source>
        <dbReference type="Proteomes" id="UP001364617"/>
    </source>
</evidence>
<name>A0AAN9CKF7_9TELE</name>
<sequence>MKTVLLFFVFYVVMNGVFGESVSVKEGDSVTLHTDLLEIQRDDVLQWRFGADGFLIAQINKGADTSSIYDGPDGRFRGRLKLDNQTGDLTITNTRTEHSGLYEVTSSRNKMFNVTVLPVDAVKSVSVLVGYSVTLNTDLIEIQRDDVIQWRFEHLNPPIAEINRKDRKISKHDGPDERFRGRLQLDYWTGSLTITHTSTKHSGFYEVDIISTSNHTIHKSFTVTVSGEVRTVSVMKGKSVTLHTGLSEIQTDDFITWMFGDIILAEIYKNQSSLDQLFYTYDGADERFRDGLQLNNQTGSLTITQSKTSNSGIYELKINSNRHLRFTLTVSGLSSGEIAGVVVGVLLLFAAIAAFVIYHCCKNSKLKHAVKSVSVMEGDSVPLNSDTELKTDDQILWTFGKKNAPIAEIKRGNNLTYDGPDERFRGRLELDPQTGSLNITHTRTEDSGPYKLQISRSGKNVFKLFNVSVSDSTALGTIPEEGHLLQPVRYCRQRSISSES</sequence>
<dbReference type="SUPFAM" id="SSF48726">
    <property type="entry name" value="Immunoglobulin"/>
    <property type="match status" value="4"/>
</dbReference>